<dbReference type="RefSeq" id="WP_370596758.1">
    <property type="nucleotide sequence ID" value="NZ_JALBUR010000064.1"/>
</dbReference>
<comment type="caution">
    <text evidence="2">The sequence shown here is derived from an EMBL/GenBank/DDBJ whole genome shotgun (WGS) entry which is preliminary data.</text>
</comment>
<dbReference type="SUPFAM" id="SSF53098">
    <property type="entry name" value="Ribonuclease H-like"/>
    <property type="match status" value="1"/>
</dbReference>
<gene>
    <name evidence="2" type="ORF">MOZ60_11315</name>
</gene>
<dbReference type="Pfam" id="PF09299">
    <property type="entry name" value="Mu-transpos_C"/>
    <property type="match status" value="1"/>
</dbReference>
<dbReference type="PANTHER" id="PTHR35004:SF6">
    <property type="entry name" value="TRANSPOSASE"/>
    <property type="match status" value="1"/>
</dbReference>
<evidence type="ECO:0000259" key="1">
    <source>
        <dbReference type="PROSITE" id="PS50994"/>
    </source>
</evidence>
<dbReference type="PROSITE" id="PS50994">
    <property type="entry name" value="INTEGRASE"/>
    <property type="match status" value="1"/>
</dbReference>
<dbReference type="InterPro" id="IPR036397">
    <property type="entry name" value="RNaseH_sf"/>
</dbReference>
<dbReference type="GO" id="GO:0015074">
    <property type="term" value="P:DNA integration"/>
    <property type="evidence" value="ECO:0007669"/>
    <property type="project" value="InterPro"/>
</dbReference>
<dbReference type="GO" id="GO:0003676">
    <property type="term" value="F:nucleic acid binding"/>
    <property type="evidence" value="ECO:0007669"/>
    <property type="project" value="InterPro"/>
</dbReference>
<name>A0AB35U558_9FIRM</name>
<protein>
    <submittedName>
        <fullName evidence="2">DDE-type integrase/transposase/recombinase</fullName>
    </submittedName>
</protein>
<dbReference type="InterPro" id="IPR015378">
    <property type="entry name" value="Transposase-like_Mu_C"/>
</dbReference>
<proteinExistence type="predicted"/>
<dbReference type="AlphaFoldDB" id="A0AB35U558"/>
<evidence type="ECO:0000313" key="3">
    <source>
        <dbReference type="Proteomes" id="UP001286174"/>
    </source>
</evidence>
<sequence length="468" mass="53871">MNQRAVQSWQDKEALKRFQMISPLLDETLDQAKKLEVRNKIAADSDLSVRTIRRYECAFRQEGFSGLKPQAREGYATKLLPENFQDLVQEAIILKKEVPSRSINQIIYILEGEHKVPEGVLKRSTLQRYLYNAGFGEAQMKKYREDQKSINAAKRFCKPHRMMLAQADIKYGVGIMIRSNGRKQTAYLSSIIDDHSRYLLASEWYEEQDEYAVTDVFRKAVLKCGYFDRCYTDNGSVYISHQLTTSCAMLGIQLIRAKPFSGKSKGKIEKFHQVVDSFIAEIKLKKIDSLTEINRLWAVFLDGYYHKKPHEGIREYYQSLNRPVPPEGISPEQEWKRDTRQLTFLDRDVVAHAFMYHETRKVDRGGLISFKGRKYEAGSSLIGARVEISYDPKADMEIYIGYDGITPFKAMPVSIPEYCAPDPVIPESMTEKKPDTSRLLDVIEKKYSESQQKLADAISYSSYGKDGE</sequence>
<dbReference type="Gene3D" id="3.30.420.10">
    <property type="entry name" value="Ribonuclease H-like superfamily/Ribonuclease H"/>
    <property type="match status" value="1"/>
</dbReference>
<dbReference type="EMBL" id="JALBUR010000064">
    <property type="protein sequence ID" value="MDX8420665.1"/>
    <property type="molecule type" value="Genomic_DNA"/>
</dbReference>
<dbReference type="PANTHER" id="PTHR35004">
    <property type="entry name" value="TRANSPOSASE RV3428C-RELATED"/>
    <property type="match status" value="1"/>
</dbReference>
<dbReference type="InterPro" id="IPR001584">
    <property type="entry name" value="Integrase_cat-core"/>
</dbReference>
<reference evidence="2 3" key="1">
    <citation type="submission" date="2022-03" db="EMBL/GenBank/DDBJ databases">
        <title>Novel taxa within the pig intestine.</title>
        <authorList>
            <person name="Wylensek D."/>
            <person name="Bishof K."/>
            <person name="Afrizal A."/>
            <person name="Clavel T."/>
        </authorList>
    </citation>
    <scope>NUCLEOTIDE SEQUENCE [LARGE SCALE GENOMIC DNA]</scope>
    <source>
        <strain evidence="2 3">CLA-KB-P133</strain>
    </source>
</reference>
<evidence type="ECO:0000313" key="2">
    <source>
        <dbReference type="EMBL" id="MDX8420665.1"/>
    </source>
</evidence>
<keyword evidence="3" id="KW-1185">Reference proteome</keyword>
<dbReference type="Pfam" id="PF00665">
    <property type="entry name" value="rve"/>
    <property type="match status" value="1"/>
</dbReference>
<dbReference type="Proteomes" id="UP001286174">
    <property type="component" value="Unassembled WGS sequence"/>
</dbReference>
<dbReference type="InterPro" id="IPR012337">
    <property type="entry name" value="RNaseH-like_sf"/>
</dbReference>
<accession>A0AB35U558</accession>
<feature type="domain" description="Integrase catalytic" evidence="1">
    <location>
        <begin position="155"/>
        <end position="333"/>
    </location>
</feature>
<organism evidence="2 3">
    <name type="scientific">Grylomicrobium aquisgranensis</name>
    <dbReference type="NCBI Taxonomy" id="2926318"/>
    <lineage>
        <taxon>Bacteria</taxon>
        <taxon>Bacillati</taxon>
        <taxon>Bacillota</taxon>
        <taxon>Erysipelotrichia</taxon>
        <taxon>Erysipelotrichales</taxon>
        <taxon>Erysipelotrichaceae</taxon>
        <taxon>Grylomicrobium</taxon>
    </lineage>
</organism>